<protein>
    <submittedName>
        <fullName evidence="4">Uncharacterized protein LOC117653913</fullName>
    </submittedName>
</protein>
<dbReference type="InParanoid" id="A0A6P9AEC2"/>
<evidence type="ECO:0000313" key="3">
    <source>
        <dbReference type="Proteomes" id="UP000515158"/>
    </source>
</evidence>
<organism evidence="4">
    <name type="scientific">Thrips palmi</name>
    <name type="common">Melon thrips</name>
    <dbReference type="NCBI Taxonomy" id="161013"/>
    <lineage>
        <taxon>Eukaryota</taxon>
        <taxon>Metazoa</taxon>
        <taxon>Ecdysozoa</taxon>
        <taxon>Arthropoda</taxon>
        <taxon>Hexapoda</taxon>
        <taxon>Insecta</taxon>
        <taxon>Pterygota</taxon>
        <taxon>Neoptera</taxon>
        <taxon>Paraneoptera</taxon>
        <taxon>Thysanoptera</taxon>
        <taxon>Terebrantia</taxon>
        <taxon>Thripoidea</taxon>
        <taxon>Thripidae</taxon>
        <taxon>Thrips</taxon>
    </lineage>
</organism>
<dbReference type="KEGG" id="tpal:117653913"/>
<dbReference type="Pfam" id="PF12937">
    <property type="entry name" value="F-box-like"/>
    <property type="match status" value="1"/>
</dbReference>
<dbReference type="SUPFAM" id="SSF52047">
    <property type="entry name" value="RNI-like"/>
    <property type="match status" value="1"/>
</dbReference>
<reference evidence="4" key="1">
    <citation type="submission" date="2025-08" db="UniProtKB">
        <authorList>
            <consortium name="RefSeq"/>
        </authorList>
    </citation>
    <scope>IDENTIFICATION</scope>
    <source>
        <tissue evidence="4">Total insect</tissue>
    </source>
</reference>
<dbReference type="GeneID" id="117653913"/>
<dbReference type="Gene3D" id="3.80.10.10">
    <property type="entry name" value="Ribonuclease Inhibitor"/>
    <property type="match status" value="1"/>
</dbReference>
<accession>A0A6P9AEC2</accession>
<dbReference type="AlphaFoldDB" id="A0A6P9AEC2"/>
<evidence type="ECO:0000259" key="2">
    <source>
        <dbReference type="PROSITE" id="PS50181"/>
    </source>
</evidence>
<dbReference type="OrthoDB" id="435188at2759"/>
<dbReference type="PROSITE" id="PS50181">
    <property type="entry name" value="FBOX"/>
    <property type="match status" value="1"/>
</dbReference>
<dbReference type="PANTHER" id="PTHR38926">
    <property type="entry name" value="F-BOX DOMAIN CONTAINING PROTEIN, EXPRESSED"/>
    <property type="match status" value="1"/>
</dbReference>
<dbReference type="InterPro" id="IPR001810">
    <property type="entry name" value="F-box_dom"/>
</dbReference>
<dbReference type="InterPro" id="IPR036047">
    <property type="entry name" value="F-box-like_dom_sf"/>
</dbReference>
<sequence length="434" mass="49226">MNDPRGEMKTETDVSNDEAASSSADSETAFIHSLPTELLAFIFSMLSVKDLGQNVSRVCQRWKETMHFKSIWSEKELTHESEELLIYVLGVAPALKKLNISQIACEDPKRVMTAICKGTKDIKTIHYNLSLFRPEEGARILRHYKNHVLDLHLVGHALNHNSIYRNLDSVLGQMPQLRSLKLSGYFDTKWNKKVLEQSNLELHHLDVSCIQDESDSYLPFLESVRPHLKTLMLPQKSNVGVLGSVASCDQLKEITICLDDIRCISTLKSLESLHIKWIDIVAKNKLKKFIRDCPVFENLRELSMHYIPGEVASAIAERCRKLESLSLHGITTCVSIVKTVPSLQKLRIVDGITFRMRHVQQLPRYLPNLKHLDVLGSFFNQGIPPQIVSELKSELPGLVIICDPFVRYRKHAKGYIHKSCKDSSTDCSSDEAEA</sequence>
<evidence type="ECO:0000256" key="1">
    <source>
        <dbReference type="SAM" id="MobiDB-lite"/>
    </source>
</evidence>
<feature type="domain" description="F-box" evidence="2">
    <location>
        <begin position="28"/>
        <end position="75"/>
    </location>
</feature>
<feature type="region of interest" description="Disordered" evidence="1">
    <location>
        <begin position="1"/>
        <end position="21"/>
    </location>
</feature>
<dbReference type="Proteomes" id="UP000515158">
    <property type="component" value="Unplaced"/>
</dbReference>
<keyword evidence="3" id="KW-1185">Reference proteome</keyword>
<dbReference type="Gene3D" id="1.20.1280.50">
    <property type="match status" value="1"/>
</dbReference>
<evidence type="ECO:0000313" key="4">
    <source>
        <dbReference type="RefSeq" id="XP_034255820.1"/>
    </source>
</evidence>
<dbReference type="InterPro" id="IPR032675">
    <property type="entry name" value="LRR_dom_sf"/>
</dbReference>
<proteinExistence type="predicted"/>
<dbReference type="RefSeq" id="XP_034255820.1">
    <property type="nucleotide sequence ID" value="XM_034399929.1"/>
</dbReference>
<dbReference type="SUPFAM" id="SSF81383">
    <property type="entry name" value="F-box domain"/>
    <property type="match status" value="1"/>
</dbReference>
<feature type="compositionally biased region" description="Basic and acidic residues" evidence="1">
    <location>
        <begin position="1"/>
        <end position="12"/>
    </location>
</feature>
<dbReference type="PANTHER" id="PTHR38926:SF72">
    <property type="entry name" value="IM:7136021-RELATED"/>
    <property type="match status" value="1"/>
</dbReference>
<name>A0A6P9AEC2_THRPL</name>
<gene>
    <name evidence="4" type="primary">LOC117653913</name>
</gene>